<feature type="transmembrane region" description="Helical" evidence="1">
    <location>
        <begin position="12"/>
        <end position="35"/>
    </location>
</feature>
<sequence>MPAVGVCGLRREYLRLGSGELAAAAVFAAVAARLAGWTGPALWAALTPLLVILVHAGCYWLLARRRLPGGRMGPREAAAHRTVRAVSAGLLAAGLAGVLLRWPGPPGAALLCLGVWGFAVAEYVNYHVVRLAYPPSRWLRGVRRRSTPRLVRDLRAAGGTRPRGRDGLRS</sequence>
<dbReference type="RefSeq" id="WP_218162683.1">
    <property type="nucleotide sequence ID" value="NZ_FOUY01000004.1"/>
</dbReference>
<dbReference type="AlphaFoldDB" id="A0A1I4UP48"/>
<reference evidence="2 3" key="1">
    <citation type="submission" date="2016-10" db="EMBL/GenBank/DDBJ databases">
        <authorList>
            <person name="de Groot N.N."/>
        </authorList>
    </citation>
    <scope>NUCLEOTIDE SEQUENCE [LARGE SCALE GENOMIC DNA]</scope>
    <source>
        <strain evidence="2 3">CGMCC 4.1877</strain>
    </source>
</reference>
<feature type="transmembrane region" description="Helical" evidence="1">
    <location>
        <begin position="108"/>
        <end position="129"/>
    </location>
</feature>
<gene>
    <name evidence="2" type="ORF">SAMN05216207_1004204</name>
</gene>
<protein>
    <submittedName>
        <fullName evidence="2">Uncharacterized protein</fullName>
    </submittedName>
</protein>
<keyword evidence="1" id="KW-0472">Membrane</keyword>
<keyword evidence="3" id="KW-1185">Reference proteome</keyword>
<name>A0A1I4UP48_PSUAM</name>
<proteinExistence type="predicted"/>
<feature type="transmembrane region" description="Helical" evidence="1">
    <location>
        <begin position="83"/>
        <end position="102"/>
    </location>
</feature>
<dbReference type="EMBL" id="FOUY01000004">
    <property type="protein sequence ID" value="SFM90718.1"/>
    <property type="molecule type" value="Genomic_DNA"/>
</dbReference>
<dbReference type="Proteomes" id="UP000199614">
    <property type="component" value="Unassembled WGS sequence"/>
</dbReference>
<dbReference type="STRING" id="260086.SAMN05216207_1004204"/>
<evidence type="ECO:0000313" key="2">
    <source>
        <dbReference type="EMBL" id="SFM90718.1"/>
    </source>
</evidence>
<keyword evidence="1" id="KW-0812">Transmembrane</keyword>
<feature type="transmembrane region" description="Helical" evidence="1">
    <location>
        <begin position="41"/>
        <end position="62"/>
    </location>
</feature>
<evidence type="ECO:0000256" key="1">
    <source>
        <dbReference type="SAM" id="Phobius"/>
    </source>
</evidence>
<organism evidence="2 3">
    <name type="scientific">Pseudonocardia ammonioxydans</name>
    <dbReference type="NCBI Taxonomy" id="260086"/>
    <lineage>
        <taxon>Bacteria</taxon>
        <taxon>Bacillati</taxon>
        <taxon>Actinomycetota</taxon>
        <taxon>Actinomycetes</taxon>
        <taxon>Pseudonocardiales</taxon>
        <taxon>Pseudonocardiaceae</taxon>
        <taxon>Pseudonocardia</taxon>
    </lineage>
</organism>
<keyword evidence="1" id="KW-1133">Transmembrane helix</keyword>
<evidence type="ECO:0000313" key="3">
    <source>
        <dbReference type="Proteomes" id="UP000199614"/>
    </source>
</evidence>
<accession>A0A1I4UP48</accession>